<name>A0A1W9YTE9_MYCBA</name>
<evidence type="ECO:0000313" key="2">
    <source>
        <dbReference type="EMBL" id="ORA03040.1"/>
    </source>
</evidence>
<dbReference type="Pfam" id="PF14032">
    <property type="entry name" value="PknH_C"/>
    <property type="match status" value="1"/>
</dbReference>
<comment type="caution">
    <text evidence="2">The sequence shown here is derived from an EMBL/GenBank/DDBJ whole genome shotgun (WGS) entry which is preliminary data.</text>
</comment>
<reference evidence="2 3" key="1">
    <citation type="submission" date="2017-02" db="EMBL/GenBank/DDBJ databases">
        <title>The new phylogeny of genus Mycobacterium.</title>
        <authorList>
            <person name="Tortoli E."/>
            <person name="Trovato A."/>
            <person name="Cirillo D.M."/>
        </authorList>
    </citation>
    <scope>NUCLEOTIDE SEQUENCE [LARGE SCALE GENOMIC DNA]</scope>
    <source>
        <strain evidence="2 3">DSM 45578</strain>
    </source>
</reference>
<evidence type="ECO:0000259" key="1">
    <source>
        <dbReference type="Pfam" id="PF14032"/>
    </source>
</evidence>
<dbReference type="AlphaFoldDB" id="A0A1W9YTE9"/>
<accession>A0A1W9YTE9</accession>
<gene>
    <name evidence="2" type="ORF">BST17_20870</name>
</gene>
<proteinExistence type="predicted"/>
<sequence>MPAAATTDRTAASSTTQGPGSFAWISSVMPTDAELTEALGYTVTTDGPPSVRPGRKFRNTFIGSGEVAERDCIGVVSPLEQEAYSGAPVTAVSFATEAAATYSAAAFDSIEGAKATFERFAQQWRACDGRTVVKSLAGKPLQDRISGVQITDVVISAVVTLDGPEGVPVVVGRALGVAHDCMVDVELGFVDPVDQTRAAERAVLLVEKMLSRVATS</sequence>
<dbReference type="InterPro" id="IPR026954">
    <property type="entry name" value="PknH-like_Extracell"/>
</dbReference>
<dbReference type="STRING" id="564198.BST17_20870"/>
<organism evidence="2 3">
    <name type="scientific">Mycolicibacterium bacteremicum</name>
    <name type="common">Mycobacterium bacteremicum</name>
    <dbReference type="NCBI Taxonomy" id="564198"/>
    <lineage>
        <taxon>Bacteria</taxon>
        <taxon>Bacillati</taxon>
        <taxon>Actinomycetota</taxon>
        <taxon>Actinomycetes</taxon>
        <taxon>Mycobacteriales</taxon>
        <taxon>Mycobacteriaceae</taxon>
        <taxon>Mycolicibacterium</taxon>
    </lineage>
</organism>
<feature type="domain" description="PknH-like extracellular" evidence="1">
    <location>
        <begin position="25"/>
        <end position="212"/>
    </location>
</feature>
<dbReference type="InterPro" id="IPR038232">
    <property type="entry name" value="PknH-like_Extracell_sf"/>
</dbReference>
<evidence type="ECO:0000313" key="3">
    <source>
        <dbReference type="Proteomes" id="UP000192366"/>
    </source>
</evidence>
<dbReference type="Gene3D" id="3.40.1000.70">
    <property type="entry name" value="PknH-like extracellular domain"/>
    <property type="match status" value="1"/>
</dbReference>
<dbReference type="EMBL" id="MVHJ01000021">
    <property type="protein sequence ID" value="ORA03040.1"/>
    <property type="molecule type" value="Genomic_DNA"/>
</dbReference>
<protein>
    <recommendedName>
        <fullName evidence="1">PknH-like extracellular domain-containing protein</fullName>
    </recommendedName>
</protein>
<keyword evidence="3" id="KW-1185">Reference proteome</keyword>
<dbReference type="Proteomes" id="UP000192366">
    <property type="component" value="Unassembled WGS sequence"/>
</dbReference>